<organism evidence="1 2">
    <name type="scientific">Coniochaeta ligniaria NRRL 30616</name>
    <dbReference type="NCBI Taxonomy" id="1408157"/>
    <lineage>
        <taxon>Eukaryota</taxon>
        <taxon>Fungi</taxon>
        <taxon>Dikarya</taxon>
        <taxon>Ascomycota</taxon>
        <taxon>Pezizomycotina</taxon>
        <taxon>Sordariomycetes</taxon>
        <taxon>Sordariomycetidae</taxon>
        <taxon>Coniochaetales</taxon>
        <taxon>Coniochaetaceae</taxon>
        <taxon>Coniochaeta</taxon>
    </lineage>
</organism>
<sequence length="116" mass="13373">MAQEPRAPSQEEINRTPDLLDAYSLQPWLREPRPPTQEEINRYGAVIPPISPPCWRRRGLRIEDRHYRSYGSLINQNDVTSKEALEQYLAARLGAGHYYLKGSQCLPDPPHPLLKI</sequence>
<keyword evidence="2" id="KW-1185">Reference proteome</keyword>
<evidence type="ECO:0000313" key="1">
    <source>
        <dbReference type="EMBL" id="OIW32266.1"/>
    </source>
</evidence>
<protein>
    <submittedName>
        <fullName evidence="1">Uncharacterized protein</fullName>
    </submittedName>
</protein>
<proteinExistence type="predicted"/>
<name>A0A1J7JWW5_9PEZI</name>
<evidence type="ECO:0000313" key="2">
    <source>
        <dbReference type="Proteomes" id="UP000182658"/>
    </source>
</evidence>
<gene>
    <name evidence="1" type="ORF">CONLIGDRAFT_668017</name>
</gene>
<dbReference type="AlphaFoldDB" id="A0A1J7JWW5"/>
<dbReference type="Proteomes" id="UP000182658">
    <property type="component" value="Unassembled WGS sequence"/>
</dbReference>
<dbReference type="InParanoid" id="A0A1J7JWW5"/>
<accession>A0A1J7JWW5</accession>
<reference evidence="1 2" key="1">
    <citation type="submission" date="2016-10" db="EMBL/GenBank/DDBJ databases">
        <title>Draft genome sequence of Coniochaeta ligniaria NRRL30616, a lignocellulolytic fungus for bioabatement of inhibitors in plant biomass hydrolysates.</title>
        <authorList>
            <consortium name="DOE Joint Genome Institute"/>
            <person name="Jimenez D.J."/>
            <person name="Hector R.E."/>
            <person name="Riley R."/>
            <person name="Sun H."/>
            <person name="Grigoriev I.V."/>
            <person name="Van Elsas J.D."/>
            <person name="Nichols N.N."/>
        </authorList>
    </citation>
    <scope>NUCLEOTIDE SEQUENCE [LARGE SCALE GENOMIC DNA]</scope>
    <source>
        <strain evidence="1 2">NRRL 30616</strain>
    </source>
</reference>
<dbReference type="EMBL" id="KV875095">
    <property type="protein sequence ID" value="OIW32266.1"/>
    <property type="molecule type" value="Genomic_DNA"/>
</dbReference>